<keyword evidence="4" id="KW-0249">Electron transport</keyword>
<evidence type="ECO:0000256" key="3">
    <source>
        <dbReference type="ARBA" id="ARBA00022723"/>
    </source>
</evidence>
<keyword evidence="2" id="KW-0349">Heme</keyword>
<dbReference type="InterPro" id="IPR009056">
    <property type="entry name" value="Cyt_c-like_dom"/>
</dbReference>
<dbReference type="Proteomes" id="UP001595840">
    <property type="component" value="Unassembled WGS sequence"/>
</dbReference>
<dbReference type="PANTHER" id="PTHR40942:SF4">
    <property type="entry name" value="CYTOCHROME C5"/>
    <property type="match status" value="1"/>
</dbReference>
<dbReference type="PRINTS" id="PR00607">
    <property type="entry name" value="CYTCHROMECIE"/>
</dbReference>
<proteinExistence type="predicted"/>
<evidence type="ECO:0000256" key="5">
    <source>
        <dbReference type="ARBA" id="ARBA00023004"/>
    </source>
</evidence>
<dbReference type="PANTHER" id="PTHR40942">
    <property type="match status" value="1"/>
</dbReference>
<protein>
    <submittedName>
        <fullName evidence="7">C-type cytochrome</fullName>
    </submittedName>
</protein>
<keyword evidence="1" id="KW-0813">Transport</keyword>
<dbReference type="Pfam" id="PF13442">
    <property type="entry name" value="Cytochrome_CBB3"/>
    <property type="match status" value="1"/>
</dbReference>
<feature type="domain" description="Cytochrome c" evidence="6">
    <location>
        <begin position="44"/>
        <end position="118"/>
    </location>
</feature>
<dbReference type="RefSeq" id="WP_290261646.1">
    <property type="nucleotide sequence ID" value="NZ_JAUFQG010000004.1"/>
</dbReference>
<evidence type="ECO:0000256" key="2">
    <source>
        <dbReference type="ARBA" id="ARBA00022617"/>
    </source>
</evidence>
<keyword evidence="5" id="KW-0408">Iron</keyword>
<dbReference type="EMBL" id="JBHSCX010000020">
    <property type="protein sequence ID" value="MFC4363672.1"/>
    <property type="molecule type" value="Genomic_DNA"/>
</dbReference>
<keyword evidence="8" id="KW-1185">Reference proteome</keyword>
<comment type="caution">
    <text evidence="7">The sequence shown here is derived from an EMBL/GenBank/DDBJ whole genome shotgun (WGS) entry which is preliminary data.</text>
</comment>
<dbReference type="SUPFAM" id="SSF46626">
    <property type="entry name" value="Cytochrome c"/>
    <property type="match status" value="1"/>
</dbReference>
<organism evidence="7 8">
    <name type="scientific">Simiduia curdlanivorans</name>
    <dbReference type="NCBI Taxonomy" id="1492769"/>
    <lineage>
        <taxon>Bacteria</taxon>
        <taxon>Pseudomonadati</taxon>
        <taxon>Pseudomonadota</taxon>
        <taxon>Gammaproteobacteria</taxon>
        <taxon>Cellvibrionales</taxon>
        <taxon>Cellvibrionaceae</taxon>
        <taxon>Simiduia</taxon>
    </lineage>
</organism>
<dbReference type="Gene3D" id="1.10.760.10">
    <property type="entry name" value="Cytochrome c-like domain"/>
    <property type="match status" value="1"/>
</dbReference>
<sequence length="127" mass="13745">MPLNQYHTVKCNLLTLFCTSLLLLGCGEPNSSGTPNPRSMMPENADLAALYQRSCYACHVNAGSRAPLTGDAKAWQPRLEQGMDQLLNHVIDGFGGMPPLGMCMDCSAEDFEALIHFMATPAEDAQP</sequence>
<evidence type="ECO:0000256" key="1">
    <source>
        <dbReference type="ARBA" id="ARBA00022448"/>
    </source>
</evidence>
<reference evidence="8" key="1">
    <citation type="journal article" date="2019" name="Int. J. Syst. Evol. Microbiol.">
        <title>The Global Catalogue of Microorganisms (GCM) 10K type strain sequencing project: providing services to taxonomists for standard genome sequencing and annotation.</title>
        <authorList>
            <consortium name="The Broad Institute Genomics Platform"/>
            <consortium name="The Broad Institute Genome Sequencing Center for Infectious Disease"/>
            <person name="Wu L."/>
            <person name="Ma J."/>
        </authorList>
    </citation>
    <scope>NUCLEOTIDE SEQUENCE [LARGE SCALE GENOMIC DNA]</scope>
    <source>
        <strain evidence="8">CECT 8570</strain>
    </source>
</reference>
<evidence type="ECO:0000259" key="6">
    <source>
        <dbReference type="Pfam" id="PF13442"/>
    </source>
</evidence>
<evidence type="ECO:0000256" key="4">
    <source>
        <dbReference type="ARBA" id="ARBA00022982"/>
    </source>
</evidence>
<keyword evidence="3" id="KW-0479">Metal-binding</keyword>
<gene>
    <name evidence="7" type="ORF">ACFOX3_15260</name>
</gene>
<name>A0ABV8VAC6_9GAMM</name>
<evidence type="ECO:0000313" key="7">
    <source>
        <dbReference type="EMBL" id="MFC4363672.1"/>
    </source>
</evidence>
<dbReference type="InterPro" id="IPR036909">
    <property type="entry name" value="Cyt_c-like_dom_sf"/>
</dbReference>
<dbReference type="InterPro" id="IPR002323">
    <property type="entry name" value="Cyt_CIE"/>
</dbReference>
<evidence type="ECO:0000313" key="8">
    <source>
        <dbReference type="Proteomes" id="UP001595840"/>
    </source>
</evidence>
<accession>A0ABV8VAC6</accession>